<protein>
    <submittedName>
        <fullName evidence="2">Uncharacterized protein</fullName>
    </submittedName>
</protein>
<organism evidence="2">
    <name type="scientific">Arundo donax</name>
    <name type="common">Giant reed</name>
    <name type="synonym">Donax arundinaceus</name>
    <dbReference type="NCBI Taxonomy" id="35708"/>
    <lineage>
        <taxon>Eukaryota</taxon>
        <taxon>Viridiplantae</taxon>
        <taxon>Streptophyta</taxon>
        <taxon>Embryophyta</taxon>
        <taxon>Tracheophyta</taxon>
        <taxon>Spermatophyta</taxon>
        <taxon>Magnoliopsida</taxon>
        <taxon>Liliopsida</taxon>
        <taxon>Poales</taxon>
        <taxon>Poaceae</taxon>
        <taxon>PACMAD clade</taxon>
        <taxon>Arundinoideae</taxon>
        <taxon>Arundineae</taxon>
        <taxon>Arundo</taxon>
    </lineage>
</organism>
<keyword evidence="1" id="KW-0732">Signal</keyword>
<feature type="signal peptide" evidence="1">
    <location>
        <begin position="1"/>
        <end position="19"/>
    </location>
</feature>
<evidence type="ECO:0000256" key="1">
    <source>
        <dbReference type="SAM" id="SignalP"/>
    </source>
</evidence>
<evidence type="ECO:0000313" key="2">
    <source>
        <dbReference type="EMBL" id="JAD65862.1"/>
    </source>
</evidence>
<dbReference type="EMBL" id="GBRH01232033">
    <property type="protein sequence ID" value="JAD65862.1"/>
    <property type="molecule type" value="Transcribed_RNA"/>
</dbReference>
<name>A0A0A9C2T3_ARUDO</name>
<feature type="chain" id="PRO_5002043028" evidence="1">
    <location>
        <begin position="20"/>
        <end position="37"/>
    </location>
</feature>
<proteinExistence type="predicted"/>
<sequence length="37" mass="4354">MVTIFHFWLLHILENKVKASICSELLRAQAIARWITT</sequence>
<reference evidence="2" key="2">
    <citation type="journal article" date="2015" name="Data Brief">
        <title>Shoot transcriptome of the giant reed, Arundo donax.</title>
        <authorList>
            <person name="Barrero R.A."/>
            <person name="Guerrero F.D."/>
            <person name="Moolhuijzen P."/>
            <person name="Goolsby J.A."/>
            <person name="Tidwell J."/>
            <person name="Bellgard S.E."/>
            <person name="Bellgard M.I."/>
        </authorList>
    </citation>
    <scope>NUCLEOTIDE SEQUENCE</scope>
    <source>
        <tissue evidence="2">Shoot tissue taken approximately 20 cm above the soil surface</tissue>
    </source>
</reference>
<dbReference type="AlphaFoldDB" id="A0A0A9C2T3"/>
<reference evidence="2" key="1">
    <citation type="submission" date="2014-09" db="EMBL/GenBank/DDBJ databases">
        <authorList>
            <person name="Magalhaes I.L.F."/>
            <person name="Oliveira U."/>
            <person name="Santos F.R."/>
            <person name="Vidigal T.H.D.A."/>
            <person name="Brescovit A.D."/>
            <person name="Santos A.J."/>
        </authorList>
    </citation>
    <scope>NUCLEOTIDE SEQUENCE</scope>
    <source>
        <tissue evidence="2">Shoot tissue taken approximately 20 cm above the soil surface</tissue>
    </source>
</reference>
<accession>A0A0A9C2T3</accession>